<keyword evidence="2" id="KW-0479">Metal-binding</keyword>
<dbReference type="KEGG" id="aab:A4R43_07980"/>
<dbReference type="GO" id="GO:0046872">
    <property type="term" value="F:metal ion binding"/>
    <property type="evidence" value="ECO:0007669"/>
    <property type="project" value="UniProtKB-KW"/>
</dbReference>
<dbReference type="Proteomes" id="UP000250434">
    <property type="component" value="Chromosome"/>
</dbReference>
<dbReference type="EMBL" id="CP015163">
    <property type="protein sequence ID" value="AXB42472.1"/>
    <property type="molecule type" value="Genomic_DNA"/>
</dbReference>
<keyword evidence="5" id="KW-1185">Reference proteome</keyword>
<dbReference type="RefSeq" id="WP_113691743.1">
    <property type="nucleotide sequence ID" value="NZ_CP015163.1"/>
</dbReference>
<dbReference type="InterPro" id="IPR027806">
    <property type="entry name" value="HARBI1_dom"/>
</dbReference>
<reference evidence="4 5" key="1">
    <citation type="submission" date="2016-04" db="EMBL/GenBank/DDBJ databases">
        <title>Complete genome sequence and analysis of deep-sea sediment isolate, Amycolatopsis sp. WP1.</title>
        <authorList>
            <person name="Wang H."/>
            <person name="Chen S."/>
            <person name="Wu Q."/>
        </authorList>
    </citation>
    <scope>NUCLEOTIDE SEQUENCE [LARGE SCALE GENOMIC DNA]</scope>
    <source>
        <strain evidence="4 5">WP1</strain>
    </source>
</reference>
<comment type="cofactor">
    <cofactor evidence="1">
        <name>a divalent metal cation</name>
        <dbReference type="ChEBI" id="CHEBI:60240"/>
    </cofactor>
</comment>
<dbReference type="Pfam" id="PF13359">
    <property type="entry name" value="DDE_Tnp_4"/>
    <property type="match status" value="1"/>
</dbReference>
<sequence>MTSYRATLDVDRPIGQYLAQLLADERARRGTRTGRRALTVWGHAVLVLRWLRDATRVKNLATDNHIGLATAYRYLHEGLTALASQAPELPDVLAQRLAAGDTHLILDGTLVRTTRVAGTVGKTRGRTAGSRVHRWYSGKHRAFGANIQFLATADGFPLWCSEQLPGTVNDLTAARTHGIIGPLCAAAAHGLTILADKAYHAAGIGIRTPFKGAPGNHPLHGRPLHIDQHSHNTLHNSLRARGERAAALLKTRWRALQRVTLSPSHIGTIIKAALVLTQLEHQDRY</sequence>
<accession>A0A344L348</accession>
<evidence type="ECO:0000313" key="5">
    <source>
        <dbReference type="Proteomes" id="UP000250434"/>
    </source>
</evidence>
<name>A0A344L348_9PSEU</name>
<dbReference type="AlphaFoldDB" id="A0A344L348"/>
<organism evidence="4 5">
    <name type="scientific">Amycolatopsis albispora</name>
    <dbReference type="NCBI Taxonomy" id="1804986"/>
    <lineage>
        <taxon>Bacteria</taxon>
        <taxon>Bacillati</taxon>
        <taxon>Actinomycetota</taxon>
        <taxon>Actinomycetes</taxon>
        <taxon>Pseudonocardiales</taxon>
        <taxon>Pseudonocardiaceae</taxon>
        <taxon>Amycolatopsis</taxon>
    </lineage>
</organism>
<dbReference type="OrthoDB" id="3699454at2"/>
<protein>
    <submittedName>
        <fullName evidence="4">Transposase</fullName>
    </submittedName>
</protein>
<feature type="domain" description="DDE Tnp4" evidence="3">
    <location>
        <begin position="131"/>
        <end position="278"/>
    </location>
</feature>
<evidence type="ECO:0000313" key="4">
    <source>
        <dbReference type="EMBL" id="AXB42472.1"/>
    </source>
</evidence>
<evidence type="ECO:0000256" key="2">
    <source>
        <dbReference type="ARBA" id="ARBA00022723"/>
    </source>
</evidence>
<evidence type="ECO:0000256" key="1">
    <source>
        <dbReference type="ARBA" id="ARBA00001968"/>
    </source>
</evidence>
<evidence type="ECO:0000259" key="3">
    <source>
        <dbReference type="Pfam" id="PF13359"/>
    </source>
</evidence>
<gene>
    <name evidence="4" type="ORF">A4R43_07980</name>
</gene>
<proteinExistence type="predicted"/>